<accession>A0A9E6RJE0</accession>
<keyword evidence="1" id="KW-0175">Coiled coil</keyword>
<dbReference type="AlphaFoldDB" id="A0A9E6RJE0"/>
<name>A0A9E6RJE0_9HYPH</name>
<evidence type="ECO:0000256" key="1">
    <source>
        <dbReference type="SAM" id="Coils"/>
    </source>
</evidence>
<dbReference type="KEGG" id="cmet:K6K41_12950"/>
<reference evidence="2" key="1">
    <citation type="submission" date="2021-08" db="EMBL/GenBank/DDBJ databases">
        <authorList>
            <person name="Zhang H."/>
            <person name="Xu M."/>
            <person name="Yu Z."/>
            <person name="Yang L."/>
            <person name="Cai Y."/>
        </authorList>
    </citation>
    <scope>NUCLEOTIDE SEQUENCE</scope>
    <source>
        <strain evidence="2">CHL1</strain>
    </source>
</reference>
<protein>
    <submittedName>
        <fullName evidence="2">Uncharacterized protein</fullName>
    </submittedName>
</protein>
<evidence type="ECO:0000313" key="3">
    <source>
        <dbReference type="Proteomes" id="UP000825701"/>
    </source>
</evidence>
<organism evidence="2 3">
    <name type="scientific">Chenggangzhangella methanolivorans</name>
    <dbReference type="NCBI Taxonomy" id="1437009"/>
    <lineage>
        <taxon>Bacteria</taxon>
        <taxon>Pseudomonadati</taxon>
        <taxon>Pseudomonadota</taxon>
        <taxon>Alphaproteobacteria</taxon>
        <taxon>Hyphomicrobiales</taxon>
        <taxon>Methylopilaceae</taxon>
        <taxon>Chenggangzhangella</taxon>
    </lineage>
</organism>
<dbReference type="Proteomes" id="UP000825701">
    <property type="component" value="Chromosome"/>
</dbReference>
<sequence>MVVSSVDNYAFVSDKIDATLDQMSSLMETIFRLETRGYDTTDAKDRLDRLEKELVAWKQTRAAVDARI</sequence>
<evidence type="ECO:0000313" key="2">
    <source>
        <dbReference type="EMBL" id="QZO02092.1"/>
    </source>
</evidence>
<gene>
    <name evidence="2" type="ORF">K6K41_12950</name>
</gene>
<feature type="coiled-coil region" evidence="1">
    <location>
        <begin position="40"/>
        <end position="67"/>
    </location>
</feature>
<proteinExistence type="predicted"/>
<keyword evidence="3" id="KW-1185">Reference proteome</keyword>
<dbReference type="RefSeq" id="WP_261405477.1">
    <property type="nucleotide sequence ID" value="NZ_CP081869.1"/>
</dbReference>
<dbReference type="EMBL" id="CP081869">
    <property type="protein sequence ID" value="QZO02092.1"/>
    <property type="molecule type" value="Genomic_DNA"/>
</dbReference>